<dbReference type="InterPro" id="IPR045983">
    <property type="entry name" value="GUC-dom-containing_N"/>
</dbReference>
<dbReference type="GO" id="GO:0035556">
    <property type="term" value="P:intracellular signal transduction"/>
    <property type="evidence" value="ECO:0007669"/>
    <property type="project" value="InterPro"/>
</dbReference>
<evidence type="ECO:0000256" key="1">
    <source>
        <dbReference type="ARBA" id="ARBA00005381"/>
    </source>
</evidence>
<dbReference type="RefSeq" id="WP_069939911.1">
    <property type="nucleotide sequence ID" value="NZ_MAMP01000025.1"/>
</dbReference>
<dbReference type="InterPro" id="IPR050697">
    <property type="entry name" value="Adenylyl/Guanylyl_Cyclase_3/4"/>
</dbReference>
<comment type="similarity">
    <text evidence="1">Belongs to the adenylyl cyclase class-3 family.</text>
</comment>
<dbReference type="EMBL" id="MAMP01000025">
    <property type="protein sequence ID" value="OES43474.1"/>
    <property type="molecule type" value="Genomic_DNA"/>
</dbReference>
<gene>
    <name evidence="3" type="ORF">BA724_13720</name>
</gene>
<dbReference type="Pfam" id="PF00211">
    <property type="entry name" value="Guanylate_cyc"/>
    <property type="match status" value="1"/>
</dbReference>
<feature type="domain" description="Guanylate cyclase" evidence="2">
    <location>
        <begin position="434"/>
        <end position="551"/>
    </location>
</feature>
<dbReference type="STRING" id="1714016.BA724_13720"/>
<dbReference type="Proteomes" id="UP000095658">
    <property type="component" value="Unassembled WGS sequence"/>
</dbReference>
<dbReference type="PANTHER" id="PTHR43081">
    <property type="entry name" value="ADENYLATE CYCLASE, TERMINAL-DIFFERENTIATION SPECIFIC-RELATED"/>
    <property type="match status" value="1"/>
</dbReference>
<dbReference type="InterPro" id="IPR001054">
    <property type="entry name" value="A/G_cyclase"/>
</dbReference>
<dbReference type="Pfam" id="PF19363">
    <property type="entry name" value="DUF5939"/>
    <property type="match status" value="1"/>
</dbReference>
<evidence type="ECO:0000313" key="4">
    <source>
        <dbReference type="Proteomes" id="UP000095658"/>
    </source>
</evidence>
<dbReference type="GO" id="GO:0006171">
    <property type="term" value="P:cAMP biosynthetic process"/>
    <property type="evidence" value="ECO:0007669"/>
    <property type="project" value="TreeGrafter"/>
</dbReference>
<dbReference type="SUPFAM" id="SSF55961">
    <property type="entry name" value="Bet v1-like"/>
    <property type="match status" value="1"/>
</dbReference>
<evidence type="ECO:0000313" key="3">
    <source>
        <dbReference type="EMBL" id="OES43474.1"/>
    </source>
</evidence>
<dbReference type="PROSITE" id="PS50125">
    <property type="entry name" value="GUANYLATE_CYCLASE_2"/>
    <property type="match status" value="1"/>
</dbReference>
<organism evidence="3 4">
    <name type="scientific">Domibacillus iocasae</name>
    <dbReference type="NCBI Taxonomy" id="1714016"/>
    <lineage>
        <taxon>Bacteria</taxon>
        <taxon>Bacillati</taxon>
        <taxon>Bacillota</taxon>
        <taxon>Bacilli</taxon>
        <taxon>Bacillales</taxon>
        <taxon>Bacillaceae</taxon>
        <taxon>Domibacillus</taxon>
    </lineage>
</organism>
<name>A0A1E7DK98_9BACI</name>
<reference evidence="3 4" key="1">
    <citation type="submission" date="2016-06" db="EMBL/GenBank/DDBJ databases">
        <title>Domibacillus iocasae genome sequencing.</title>
        <authorList>
            <person name="Verma A."/>
            <person name="Pal Y."/>
            <person name="Ojha A.K."/>
            <person name="Krishnamurthi S."/>
        </authorList>
    </citation>
    <scope>NUCLEOTIDE SEQUENCE [LARGE SCALE GENOMIC DNA]</scope>
    <source>
        <strain evidence="3 4">DSM 29979</strain>
    </source>
</reference>
<dbReference type="InterPro" id="IPR029787">
    <property type="entry name" value="Nucleotide_cyclase"/>
</dbReference>
<dbReference type="Gene3D" id="3.30.70.1230">
    <property type="entry name" value="Nucleotide cyclase"/>
    <property type="match status" value="1"/>
</dbReference>
<accession>A0A1E7DK98</accession>
<keyword evidence="4" id="KW-1185">Reference proteome</keyword>
<evidence type="ECO:0000259" key="2">
    <source>
        <dbReference type="PROSITE" id="PS50125"/>
    </source>
</evidence>
<dbReference type="SUPFAM" id="SSF55073">
    <property type="entry name" value="Nucleotide cyclase"/>
    <property type="match status" value="1"/>
</dbReference>
<protein>
    <recommendedName>
        <fullName evidence="2">Guanylate cyclase domain-containing protein</fullName>
    </recommendedName>
</protein>
<dbReference type="CDD" id="cd07302">
    <property type="entry name" value="CHD"/>
    <property type="match status" value="1"/>
</dbReference>
<dbReference type="PANTHER" id="PTHR43081:SF19">
    <property type="entry name" value="PH-SENSITIVE ADENYLATE CYCLASE RV1264"/>
    <property type="match status" value="1"/>
</dbReference>
<dbReference type="OrthoDB" id="9801841at2"/>
<proteinExistence type="inferred from homology"/>
<dbReference type="GO" id="GO:0004016">
    <property type="term" value="F:adenylate cyclase activity"/>
    <property type="evidence" value="ECO:0007669"/>
    <property type="project" value="UniProtKB-ARBA"/>
</dbReference>
<dbReference type="AlphaFoldDB" id="A0A1E7DK98"/>
<sequence length="612" mass="69197">MPKEKTYQFQKIFPLPRAEVWTLLADTDHLNRITGLFPVHFTEAQFADRTMFKYAEAKVLGFISLKWREYPFEWLKEQRYSVERLYEDGPLKRVLWTVECKDVFLDGKQCTEVTGTAHFTKRNVLGQIAISVVALPSLKRIVMDYLDQYIKENKNQAAKKLPQEKNFYTVDRQRFDRLLEQLRTAYPNEKMIGCLEAHLTETGDDEVLHMKPYRLAARWGCGRQDVLHLFLYATKIGILTQSWNLMCPNCRVPKETVSSLSEVAGQIHCDLCGVGYDLNFDRYVEMCFSVHPSIRKAADQTYCVAGPMRSPHIFAQYRLKPSRSQKVYYPSLPPESRVRTLKTNHIMAITSGGNQAFTYSSKGWTKPNAALSASGGMIELHNESDKEQVVVFETTLWDAEALTAADATSTQLFRDLFSKEVIAPDQQIGVESLTILFSDLRGSTAMYEQIGDAKAYQRVRAHFDFLSRHIAKHDGAIVKTIGDSVMAAFYKPENALRAALAIQSESPSFNQEQNTDLVIKLGLCSGPTIAVNANELLDYFGHTVNRAARIQQQSKGGDIIVSAEEWERESFAAAAAGFNFELSRSYQKLSGIQEEAELVRVAHISASDEPAV</sequence>
<comment type="caution">
    <text evidence="3">The sequence shown here is derived from an EMBL/GenBank/DDBJ whole genome shotgun (WGS) entry which is preliminary data.</text>
</comment>
<dbReference type="SMART" id="SM00044">
    <property type="entry name" value="CYCc"/>
    <property type="match status" value="1"/>
</dbReference>